<feature type="transmembrane region" description="Helical" evidence="1">
    <location>
        <begin position="46"/>
        <end position="68"/>
    </location>
</feature>
<reference evidence="3 4" key="1">
    <citation type="submission" date="2016-05" db="EMBL/GenBank/DDBJ databases">
        <title>Bacillus thuringiensis and Bacillus weihenstephanensis as novel biocontrol agents of wilt causing Verticillium species.</title>
        <authorList>
            <person name="Hollensteiner J."/>
            <person name="Wemheuer F."/>
            <person name="Harting R."/>
            <person name="Kolarzyk A."/>
            <person name="Diaz-Valerio S."/>
            <person name="Poehlein A."/>
            <person name="Brzuszkiewicz E."/>
            <person name="Nesemann K."/>
            <person name="Braus-Stromeyer S."/>
            <person name="Braus G."/>
            <person name="Daniel R."/>
            <person name="Liesegang H."/>
        </authorList>
    </citation>
    <scope>NUCLEOTIDE SEQUENCE [LARGE SCALE GENOMIC DNA]</scope>
    <source>
        <strain evidence="3 4">GOE8</strain>
    </source>
</reference>
<evidence type="ECO:0000313" key="4">
    <source>
        <dbReference type="Proteomes" id="UP000175706"/>
    </source>
</evidence>
<proteinExistence type="predicted"/>
<dbReference type="AlphaFoldDB" id="A0A1E8B7H5"/>
<gene>
    <name evidence="3" type="ORF">BWGOE8_26450</name>
</gene>
<feature type="transmembrane region" description="Helical" evidence="1">
    <location>
        <begin position="15"/>
        <end position="34"/>
    </location>
</feature>
<keyword evidence="1" id="KW-1133">Transmembrane helix</keyword>
<keyword evidence="1" id="KW-0812">Transmembrane</keyword>
<dbReference type="Pfam" id="PF04892">
    <property type="entry name" value="VanZ"/>
    <property type="match status" value="1"/>
</dbReference>
<organism evidence="3 4">
    <name type="scientific">Bacillus mycoides</name>
    <dbReference type="NCBI Taxonomy" id="1405"/>
    <lineage>
        <taxon>Bacteria</taxon>
        <taxon>Bacillati</taxon>
        <taxon>Bacillota</taxon>
        <taxon>Bacilli</taxon>
        <taxon>Bacillales</taxon>
        <taxon>Bacillaceae</taxon>
        <taxon>Bacillus</taxon>
        <taxon>Bacillus cereus group</taxon>
    </lineage>
</organism>
<feature type="transmembrane region" description="Helical" evidence="1">
    <location>
        <begin position="141"/>
        <end position="159"/>
    </location>
</feature>
<evidence type="ECO:0000256" key="1">
    <source>
        <dbReference type="SAM" id="Phobius"/>
    </source>
</evidence>
<dbReference type="InterPro" id="IPR006976">
    <property type="entry name" value="VanZ-like"/>
</dbReference>
<name>A0A1E8B7H5_BACMY</name>
<feature type="transmembrane region" description="Helical" evidence="1">
    <location>
        <begin position="104"/>
        <end position="129"/>
    </location>
</feature>
<dbReference type="EMBL" id="LXLT01000034">
    <property type="protein sequence ID" value="OFD78929.1"/>
    <property type="molecule type" value="Genomic_DNA"/>
</dbReference>
<evidence type="ECO:0000313" key="3">
    <source>
        <dbReference type="EMBL" id="OFD78929.1"/>
    </source>
</evidence>
<dbReference type="Proteomes" id="UP000175706">
    <property type="component" value="Unassembled WGS sequence"/>
</dbReference>
<dbReference type="PATRIC" id="fig|86662.25.peg.2692"/>
<feature type="domain" description="VanZ-like" evidence="2">
    <location>
        <begin position="51"/>
        <end position="191"/>
    </location>
</feature>
<dbReference type="PANTHER" id="PTHR36834">
    <property type="entry name" value="MEMBRANE PROTEIN-RELATED"/>
    <property type="match status" value="1"/>
</dbReference>
<dbReference type="PANTHER" id="PTHR36834:SF2">
    <property type="entry name" value="MEMBRANE PROTEIN"/>
    <property type="match status" value="1"/>
</dbReference>
<accession>A0A1E8B7H5</accession>
<evidence type="ECO:0000259" key="2">
    <source>
        <dbReference type="Pfam" id="PF04892"/>
    </source>
</evidence>
<dbReference type="InterPro" id="IPR053150">
    <property type="entry name" value="Teicoplanin_resist-assoc"/>
</dbReference>
<comment type="caution">
    <text evidence="3">The sequence shown here is derived from an EMBL/GenBank/DDBJ whole genome shotgun (WGS) entry which is preliminary data.</text>
</comment>
<keyword evidence="1" id="KW-0472">Membrane</keyword>
<protein>
    <submittedName>
        <fullName evidence="3">VanZ family protein</fullName>
    </submittedName>
</protein>
<sequence length="217" mass="24072">MKGCASDLYMINGSLFIFFGVICYLLVRSILIGVKNKKHVNWWKELISFLFAVYICMVVAVTLFPLPIGFPSSAENLSRSVNIIPFASIFKDIGQIGTAYDGDVLFMIGLIVRNVGGNILLLMPLGFLAPNIWDKYKKIKNTILLGFAISVSIELLQLIESLFSGWGRITDIDDVICNVLGSIVGYSIYKITLKLAATFNIQVVDKTNSKDVECIDK</sequence>